<evidence type="ECO:0000313" key="1">
    <source>
        <dbReference type="EMBL" id="MBX26196.1"/>
    </source>
</evidence>
<dbReference type="EMBL" id="GGEC01045712">
    <property type="protein sequence ID" value="MBX26196.1"/>
    <property type="molecule type" value="Transcribed_RNA"/>
</dbReference>
<dbReference type="AlphaFoldDB" id="A0A2P2M7L8"/>
<organism evidence="1">
    <name type="scientific">Rhizophora mucronata</name>
    <name type="common">Asiatic mangrove</name>
    <dbReference type="NCBI Taxonomy" id="61149"/>
    <lineage>
        <taxon>Eukaryota</taxon>
        <taxon>Viridiplantae</taxon>
        <taxon>Streptophyta</taxon>
        <taxon>Embryophyta</taxon>
        <taxon>Tracheophyta</taxon>
        <taxon>Spermatophyta</taxon>
        <taxon>Magnoliopsida</taxon>
        <taxon>eudicotyledons</taxon>
        <taxon>Gunneridae</taxon>
        <taxon>Pentapetalae</taxon>
        <taxon>rosids</taxon>
        <taxon>fabids</taxon>
        <taxon>Malpighiales</taxon>
        <taxon>Rhizophoraceae</taxon>
        <taxon>Rhizophora</taxon>
    </lineage>
</organism>
<protein>
    <submittedName>
        <fullName evidence="1">Uncharacterized protein</fullName>
    </submittedName>
</protein>
<proteinExistence type="predicted"/>
<sequence>MAIRSRRQRRVWGNHLNESATSVDWIGGGGS</sequence>
<accession>A0A2P2M7L8</accession>
<name>A0A2P2M7L8_RHIMU</name>
<reference evidence="1" key="1">
    <citation type="submission" date="2018-02" db="EMBL/GenBank/DDBJ databases">
        <title>Rhizophora mucronata_Transcriptome.</title>
        <authorList>
            <person name="Meera S.P."/>
            <person name="Sreeshan A."/>
            <person name="Augustine A."/>
        </authorList>
    </citation>
    <scope>NUCLEOTIDE SEQUENCE</scope>
    <source>
        <tissue evidence="1">Leaf</tissue>
    </source>
</reference>